<name>A0A0Q2SHL4_VIBFU</name>
<evidence type="ECO:0000256" key="7">
    <source>
        <dbReference type="ARBA" id="ARBA00022692"/>
    </source>
</evidence>
<feature type="transmembrane region" description="Helical" evidence="14">
    <location>
        <begin position="175"/>
        <end position="197"/>
    </location>
</feature>
<dbReference type="SMART" id="SM00387">
    <property type="entry name" value="HATPase_c"/>
    <property type="match status" value="1"/>
</dbReference>
<dbReference type="InterPro" id="IPR050398">
    <property type="entry name" value="HssS/ArlS-like"/>
</dbReference>
<feature type="domain" description="HAMP" evidence="16">
    <location>
        <begin position="194"/>
        <end position="246"/>
    </location>
</feature>
<proteinExistence type="predicted"/>
<evidence type="ECO:0000259" key="16">
    <source>
        <dbReference type="PROSITE" id="PS50885"/>
    </source>
</evidence>
<dbReference type="InterPro" id="IPR036097">
    <property type="entry name" value="HisK_dim/P_sf"/>
</dbReference>
<reference evidence="17 18" key="1">
    <citation type="submission" date="2015-08" db="EMBL/GenBank/DDBJ databases">
        <title>Antibacterial properties of a collection of Vibrionaceae strains.</title>
        <authorList>
            <person name="Giubergia S."/>
        </authorList>
    </citation>
    <scope>NUCLEOTIDE SEQUENCE [LARGE SCALE GENOMIC DNA]</scope>
    <source>
        <strain evidence="17 18">S0821</strain>
    </source>
</reference>
<keyword evidence="11 14" id="KW-1133">Transmembrane helix</keyword>
<evidence type="ECO:0000256" key="2">
    <source>
        <dbReference type="ARBA" id="ARBA00004651"/>
    </source>
</evidence>
<keyword evidence="4" id="KW-1003">Cell membrane</keyword>
<dbReference type="Pfam" id="PF00672">
    <property type="entry name" value="HAMP"/>
    <property type="match status" value="1"/>
</dbReference>
<dbReference type="InterPro" id="IPR003594">
    <property type="entry name" value="HATPase_dom"/>
</dbReference>
<evidence type="ECO:0000256" key="6">
    <source>
        <dbReference type="ARBA" id="ARBA00022679"/>
    </source>
</evidence>
<protein>
    <recommendedName>
        <fullName evidence="3">histidine kinase</fullName>
        <ecNumber evidence="3">2.7.13.3</ecNumber>
    </recommendedName>
</protein>
<evidence type="ECO:0000256" key="3">
    <source>
        <dbReference type="ARBA" id="ARBA00012438"/>
    </source>
</evidence>
<keyword evidence="7 14" id="KW-0812">Transmembrane</keyword>
<comment type="catalytic activity">
    <reaction evidence="1">
        <text>ATP + protein L-histidine = ADP + protein N-phospho-L-histidine.</text>
        <dbReference type="EC" id="2.7.13.3"/>
    </reaction>
</comment>
<evidence type="ECO:0000259" key="15">
    <source>
        <dbReference type="PROSITE" id="PS50109"/>
    </source>
</evidence>
<dbReference type="Pfam" id="PF00512">
    <property type="entry name" value="HisKA"/>
    <property type="match status" value="1"/>
</dbReference>
<dbReference type="GO" id="GO:0005886">
    <property type="term" value="C:plasma membrane"/>
    <property type="evidence" value="ECO:0007669"/>
    <property type="project" value="UniProtKB-SubCell"/>
</dbReference>
<evidence type="ECO:0000256" key="12">
    <source>
        <dbReference type="ARBA" id="ARBA00023012"/>
    </source>
</evidence>
<dbReference type="InterPro" id="IPR003660">
    <property type="entry name" value="HAMP_dom"/>
</dbReference>
<dbReference type="Gene3D" id="1.10.287.130">
    <property type="match status" value="1"/>
</dbReference>
<gene>
    <name evidence="17" type="ORF">AMR76_05520</name>
</gene>
<dbReference type="PANTHER" id="PTHR45528:SF1">
    <property type="entry name" value="SENSOR HISTIDINE KINASE CPXA"/>
    <property type="match status" value="1"/>
</dbReference>
<evidence type="ECO:0000313" key="17">
    <source>
        <dbReference type="EMBL" id="KQH87179.1"/>
    </source>
</evidence>
<dbReference type="EMBL" id="LKHS01000004">
    <property type="protein sequence ID" value="KQH87179.1"/>
    <property type="molecule type" value="Genomic_DNA"/>
</dbReference>
<dbReference type="FunCoup" id="A0A0Q2SHL4">
    <property type="interactions" value="342"/>
</dbReference>
<evidence type="ECO:0000256" key="4">
    <source>
        <dbReference type="ARBA" id="ARBA00022475"/>
    </source>
</evidence>
<keyword evidence="12" id="KW-0902">Two-component regulatory system</keyword>
<dbReference type="InterPro" id="IPR003661">
    <property type="entry name" value="HisK_dim/P_dom"/>
</dbReference>
<sequence length="466" mass="52487">MLKKIWQRLNLMQKLKLVLMTMMLTLTAAMLLMARWSYEQGFFDYTNALEQTRLEMLSPQLVDLYVLSGQNIRAMPKNEISAILASFPKHPEGPNLNRFPNKPLPGVKAPSAALFDLNGHFIAGAAILSNEQPNAVRVPLRFEGKTVAWLKSLPVRHFKDTMETQVSRTQFERSLWLGGISLIISFMVSYGLSIFLLRRTREVISAIHRMSSGDYDIHLVDDSKDEMGTLMRDVNQLAHILHSSMLSRKTWLANISHDMRTPLTVLTGEIQAIKDGVRQFDMDRLRSIEQEVDQLRKFTDDIYELSLSDIGGLRYEFARVDLFDVLSEAVDAMQWKAEEKGLTMTFAGQSAVTSADRSRILQLMKNLLNNSVNYTDAPGVIQVMLYQTKQHVVIKVSDSAPSVSLANCQYLFDPLYREDSSRNRAHTGTGLGLAICKNIADAHQGTIKAIPSDCGGLEVVVELPRH</sequence>
<dbReference type="Pfam" id="PF02518">
    <property type="entry name" value="HATPase_c"/>
    <property type="match status" value="1"/>
</dbReference>
<dbReference type="CDD" id="cd06225">
    <property type="entry name" value="HAMP"/>
    <property type="match status" value="1"/>
</dbReference>
<keyword evidence="6" id="KW-0808">Transferase</keyword>
<dbReference type="SUPFAM" id="SSF55874">
    <property type="entry name" value="ATPase domain of HSP90 chaperone/DNA topoisomerase II/histidine kinase"/>
    <property type="match status" value="1"/>
</dbReference>
<evidence type="ECO:0000256" key="10">
    <source>
        <dbReference type="ARBA" id="ARBA00022840"/>
    </source>
</evidence>
<accession>A0A0Q2SHL4</accession>
<evidence type="ECO:0000256" key="5">
    <source>
        <dbReference type="ARBA" id="ARBA00022553"/>
    </source>
</evidence>
<evidence type="ECO:0000256" key="8">
    <source>
        <dbReference type="ARBA" id="ARBA00022741"/>
    </source>
</evidence>
<evidence type="ECO:0000256" key="1">
    <source>
        <dbReference type="ARBA" id="ARBA00000085"/>
    </source>
</evidence>
<comment type="subcellular location">
    <subcellularLocation>
        <location evidence="2">Cell membrane</location>
        <topology evidence="2">Multi-pass membrane protein</topology>
    </subcellularLocation>
</comment>
<evidence type="ECO:0000313" key="18">
    <source>
        <dbReference type="Proteomes" id="UP000051221"/>
    </source>
</evidence>
<keyword evidence="18" id="KW-1185">Reference proteome</keyword>
<dbReference type="Gene3D" id="6.10.340.10">
    <property type="match status" value="1"/>
</dbReference>
<feature type="domain" description="Histidine kinase" evidence="15">
    <location>
        <begin position="254"/>
        <end position="466"/>
    </location>
</feature>
<dbReference type="SMART" id="SM00304">
    <property type="entry name" value="HAMP"/>
    <property type="match status" value="1"/>
</dbReference>
<dbReference type="Proteomes" id="UP000051221">
    <property type="component" value="Unassembled WGS sequence"/>
</dbReference>
<dbReference type="SMART" id="SM00388">
    <property type="entry name" value="HisKA"/>
    <property type="match status" value="1"/>
</dbReference>
<dbReference type="EC" id="2.7.13.3" evidence="3"/>
<dbReference type="Gene3D" id="3.30.565.10">
    <property type="entry name" value="Histidine kinase-like ATPase, C-terminal domain"/>
    <property type="match status" value="1"/>
</dbReference>
<evidence type="ECO:0000256" key="13">
    <source>
        <dbReference type="ARBA" id="ARBA00023136"/>
    </source>
</evidence>
<dbReference type="InterPro" id="IPR005467">
    <property type="entry name" value="His_kinase_dom"/>
</dbReference>
<dbReference type="GO" id="GO:0000155">
    <property type="term" value="F:phosphorelay sensor kinase activity"/>
    <property type="evidence" value="ECO:0007669"/>
    <property type="project" value="InterPro"/>
</dbReference>
<dbReference type="SUPFAM" id="SSF158472">
    <property type="entry name" value="HAMP domain-like"/>
    <property type="match status" value="1"/>
</dbReference>
<dbReference type="PROSITE" id="PS50885">
    <property type="entry name" value="HAMP"/>
    <property type="match status" value="1"/>
</dbReference>
<dbReference type="PROSITE" id="PS50109">
    <property type="entry name" value="HIS_KIN"/>
    <property type="match status" value="1"/>
</dbReference>
<keyword evidence="5" id="KW-0597">Phosphoprotein</keyword>
<keyword evidence="13 14" id="KW-0472">Membrane</keyword>
<dbReference type="AlphaFoldDB" id="A0A0Q2SHL4"/>
<keyword evidence="10" id="KW-0067">ATP-binding</keyword>
<dbReference type="CDD" id="cd00082">
    <property type="entry name" value="HisKA"/>
    <property type="match status" value="1"/>
</dbReference>
<dbReference type="GO" id="GO:0005524">
    <property type="term" value="F:ATP binding"/>
    <property type="evidence" value="ECO:0007669"/>
    <property type="project" value="UniProtKB-KW"/>
</dbReference>
<keyword evidence="9 17" id="KW-0418">Kinase</keyword>
<dbReference type="InParanoid" id="A0A0Q2SHL4"/>
<evidence type="ECO:0000256" key="14">
    <source>
        <dbReference type="SAM" id="Phobius"/>
    </source>
</evidence>
<dbReference type="PRINTS" id="PR00344">
    <property type="entry name" value="BCTRLSENSOR"/>
</dbReference>
<dbReference type="InterPro" id="IPR004358">
    <property type="entry name" value="Sig_transdc_His_kin-like_C"/>
</dbReference>
<dbReference type="RefSeq" id="WP_055465536.1">
    <property type="nucleotide sequence ID" value="NZ_LKHS01000004.1"/>
</dbReference>
<comment type="caution">
    <text evidence="17">The sequence shown here is derived from an EMBL/GenBank/DDBJ whole genome shotgun (WGS) entry which is preliminary data.</text>
</comment>
<evidence type="ECO:0000256" key="11">
    <source>
        <dbReference type="ARBA" id="ARBA00022989"/>
    </source>
</evidence>
<dbReference type="SUPFAM" id="SSF47384">
    <property type="entry name" value="Homodimeric domain of signal transducing histidine kinase"/>
    <property type="match status" value="1"/>
</dbReference>
<dbReference type="PANTHER" id="PTHR45528">
    <property type="entry name" value="SENSOR HISTIDINE KINASE CPXA"/>
    <property type="match status" value="1"/>
</dbReference>
<keyword evidence="8" id="KW-0547">Nucleotide-binding</keyword>
<organism evidence="17 18">
    <name type="scientific">Vibrio furnissii</name>
    <dbReference type="NCBI Taxonomy" id="29494"/>
    <lineage>
        <taxon>Bacteria</taxon>
        <taxon>Pseudomonadati</taxon>
        <taxon>Pseudomonadota</taxon>
        <taxon>Gammaproteobacteria</taxon>
        <taxon>Vibrionales</taxon>
        <taxon>Vibrionaceae</taxon>
        <taxon>Vibrio</taxon>
    </lineage>
</organism>
<evidence type="ECO:0000256" key="9">
    <source>
        <dbReference type="ARBA" id="ARBA00022777"/>
    </source>
</evidence>
<dbReference type="InterPro" id="IPR036890">
    <property type="entry name" value="HATPase_C_sf"/>
</dbReference>